<dbReference type="GO" id="GO:0016020">
    <property type="term" value="C:membrane"/>
    <property type="evidence" value="ECO:0007669"/>
    <property type="project" value="UniProtKB-SubCell"/>
</dbReference>
<feature type="transmembrane region" description="Helical" evidence="5">
    <location>
        <begin position="124"/>
        <end position="150"/>
    </location>
</feature>
<keyword evidence="7" id="KW-1185">Reference proteome</keyword>
<dbReference type="GO" id="GO:0032259">
    <property type="term" value="P:methylation"/>
    <property type="evidence" value="ECO:0007669"/>
    <property type="project" value="UniProtKB-KW"/>
</dbReference>
<dbReference type="PANTHER" id="PTHR43847:SF1">
    <property type="entry name" value="BLL3993 PROTEIN"/>
    <property type="match status" value="1"/>
</dbReference>
<dbReference type="EMBL" id="JADBEL010000013">
    <property type="protein sequence ID" value="MBE1555419.1"/>
    <property type="molecule type" value="Genomic_DNA"/>
</dbReference>
<feature type="transmembrane region" description="Helical" evidence="5">
    <location>
        <begin position="71"/>
        <end position="92"/>
    </location>
</feature>
<keyword evidence="6" id="KW-0808">Transferase</keyword>
<evidence type="ECO:0000256" key="2">
    <source>
        <dbReference type="ARBA" id="ARBA00022692"/>
    </source>
</evidence>
<reference evidence="6" key="1">
    <citation type="submission" date="2020-10" db="EMBL/GenBank/DDBJ databases">
        <title>Genomic Encyclopedia of Type Strains, Phase IV (KMG-IV): sequencing the most valuable type-strain genomes for metagenomic binning, comparative biology and taxonomic classification.</title>
        <authorList>
            <person name="Goeker M."/>
        </authorList>
    </citation>
    <scope>NUCLEOTIDE SEQUENCE</scope>
    <source>
        <strain evidence="6">DSM 13886</strain>
    </source>
</reference>
<evidence type="ECO:0000313" key="6">
    <source>
        <dbReference type="EMBL" id="MBE1555419.1"/>
    </source>
</evidence>
<keyword evidence="3 5" id="KW-1133">Transmembrane helix</keyword>
<keyword evidence="2 5" id="KW-0812">Transmembrane</keyword>
<accession>A0A927R6Y3</accession>
<dbReference type="InterPro" id="IPR052527">
    <property type="entry name" value="Metal_cation-efflux_comp"/>
</dbReference>
<keyword evidence="6" id="KW-0489">Methyltransferase</keyword>
<gene>
    <name evidence="6" type="ORF">H4683_002524</name>
</gene>
<sequence>MSKMIVAIVISIIVVQRLIELIIAKRNEKWMLKNGAFEVGKSHYPVMVAMHVSFFVTLFLEVTILDRPLSSLWIALFGIFLLAQILRIWCLASLGKFWNTKIIILPGTDVVRKGPYRWVRHPNYLIVATELLVLPLLFSAYFAAIIYSLLNLWMLSVRIPAEEKALKELTNYKEKFLLE</sequence>
<dbReference type="AlphaFoldDB" id="A0A927R6Y3"/>
<dbReference type="PANTHER" id="PTHR43847">
    <property type="entry name" value="BLL3993 PROTEIN"/>
    <property type="match status" value="1"/>
</dbReference>
<evidence type="ECO:0000256" key="1">
    <source>
        <dbReference type="ARBA" id="ARBA00004141"/>
    </source>
</evidence>
<feature type="transmembrane region" description="Helical" evidence="5">
    <location>
        <begin position="6"/>
        <end position="23"/>
    </location>
</feature>
<evidence type="ECO:0000256" key="4">
    <source>
        <dbReference type="ARBA" id="ARBA00023136"/>
    </source>
</evidence>
<evidence type="ECO:0000313" key="7">
    <source>
        <dbReference type="Proteomes" id="UP000658225"/>
    </source>
</evidence>
<feature type="transmembrane region" description="Helical" evidence="5">
    <location>
        <begin position="44"/>
        <end position="65"/>
    </location>
</feature>
<dbReference type="Pfam" id="PF04140">
    <property type="entry name" value="ICMT"/>
    <property type="match status" value="1"/>
</dbReference>
<name>A0A927R6Y3_9BACL</name>
<dbReference type="Gene3D" id="1.20.120.1630">
    <property type="match status" value="1"/>
</dbReference>
<dbReference type="Proteomes" id="UP000658225">
    <property type="component" value="Unassembled WGS sequence"/>
</dbReference>
<comment type="caution">
    <text evidence="6">The sequence shown here is derived from an EMBL/GenBank/DDBJ whole genome shotgun (WGS) entry which is preliminary data.</text>
</comment>
<proteinExistence type="predicted"/>
<comment type="subcellular location">
    <subcellularLocation>
        <location evidence="1">Membrane</location>
        <topology evidence="1">Multi-pass membrane protein</topology>
    </subcellularLocation>
</comment>
<evidence type="ECO:0000256" key="5">
    <source>
        <dbReference type="SAM" id="Phobius"/>
    </source>
</evidence>
<evidence type="ECO:0000256" key="3">
    <source>
        <dbReference type="ARBA" id="ARBA00022989"/>
    </source>
</evidence>
<keyword evidence="4 5" id="KW-0472">Membrane</keyword>
<dbReference type="InterPro" id="IPR007269">
    <property type="entry name" value="ICMT_MeTrfase"/>
</dbReference>
<protein>
    <submittedName>
        <fullName evidence="6">Methyltransferase</fullName>
    </submittedName>
</protein>
<dbReference type="GO" id="GO:0004671">
    <property type="term" value="F:protein C-terminal S-isoprenylcysteine carboxyl O-methyltransferase activity"/>
    <property type="evidence" value="ECO:0007669"/>
    <property type="project" value="InterPro"/>
</dbReference>
<organism evidence="6 7">
    <name type="scientific">Sporosarcina limicola</name>
    <dbReference type="NCBI Taxonomy" id="34101"/>
    <lineage>
        <taxon>Bacteria</taxon>
        <taxon>Bacillati</taxon>
        <taxon>Bacillota</taxon>
        <taxon>Bacilli</taxon>
        <taxon>Bacillales</taxon>
        <taxon>Caryophanaceae</taxon>
        <taxon>Sporosarcina</taxon>
    </lineage>
</organism>